<dbReference type="SUPFAM" id="SSF47384">
    <property type="entry name" value="Homodimeric domain of signal transducing histidine kinase"/>
    <property type="match status" value="1"/>
</dbReference>
<dbReference type="InterPro" id="IPR003594">
    <property type="entry name" value="HATPase_dom"/>
</dbReference>
<dbReference type="InterPro" id="IPR003660">
    <property type="entry name" value="HAMP_dom"/>
</dbReference>
<dbReference type="PANTHER" id="PTHR45436:SF5">
    <property type="entry name" value="SENSOR HISTIDINE KINASE TRCS"/>
    <property type="match status" value="1"/>
</dbReference>
<dbReference type="SMART" id="SM00304">
    <property type="entry name" value="HAMP"/>
    <property type="match status" value="1"/>
</dbReference>
<dbReference type="AlphaFoldDB" id="A0A1L7D663"/>
<evidence type="ECO:0000256" key="13">
    <source>
        <dbReference type="SAM" id="Phobius"/>
    </source>
</evidence>
<accession>A0A1L7D663</accession>
<dbReference type="PRINTS" id="PR00344">
    <property type="entry name" value="BCTRLSENSOR"/>
</dbReference>
<dbReference type="FunFam" id="1.10.287.130:FF:000001">
    <property type="entry name" value="Two-component sensor histidine kinase"/>
    <property type="match status" value="1"/>
</dbReference>
<feature type="domain" description="HAMP" evidence="15">
    <location>
        <begin position="190"/>
        <end position="243"/>
    </location>
</feature>
<keyword evidence="12" id="KW-0175">Coiled coil</keyword>
<dbReference type="SUPFAM" id="SSF55874">
    <property type="entry name" value="ATPase domain of HSP90 chaperone/DNA topoisomerase II/histidine kinase"/>
    <property type="match status" value="1"/>
</dbReference>
<dbReference type="PROSITE" id="PS50885">
    <property type="entry name" value="HAMP"/>
    <property type="match status" value="1"/>
</dbReference>
<dbReference type="InterPro" id="IPR036097">
    <property type="entry name" value="HisK_dim/P_sf"/>
</dbReference>
<dbReference type="EC" id="2.7.13.3" evidence="4"/>
<evidence type="ECO:0000256" key="12">
    <source>
        <dbReference type="SAM" id="Coils"/>
    </source>
</evidence>
<dbReference type="InterPro" id="IPR036890">
    <property type="entry name" value="HATPase_C_sf"/>
</dbReference>
<dbReference type="KEGG" id="cpho:CPHO_02330"/>
<dbReference type="InterPro" id="IPR005467">
    <property type="entry name" value="His_kinase_dom"/>
</dbReference>
<proteinExistence type="predicted"/>
<evidence type="ECO:0000256" key="9">
    <source>
        <dbReference type="ARBA" id="ARBA00022989"/>
    </source>
</evidence>
<reference evidence="16 17" key="1">
    <citation type="submission" date="2014-08" db="EMBL/GenBank/DDBJ databases">
        <title>Complete genome sequence of Corynebacterium phocae M408/89/1(T)(=DSM 44612(T)), isolated from the common seal (Phoca vitulina).</title>
        <authorList>
            <person name="Ruckert C."/>
            <person name="Albersmeier A."/>
            <person name="Winkler A."/>
            <person name="Kalinowski J."/>
        </authorList>
    </citation>
    <scope>NUCLEOTIDE SEQUENCE [LARGE SCALE GENOMIC DNA]</scope>
    <source>
        <strain evidence="16 17">M408/89/1</strain>
    </source>
</reference>
<organism evidence="16 17">
    <name type="scientific">Corynebacterium phocae</name>
    <dbReference type="NCBI Taxonomy" id="161895"/>
    <lineage>
        <taxon>Bacteria</taxon>
        <taxon>Bacillati</taxon>
        <taxon>Actinomycetota</taxon>
        <taxon>Actinomycetes</taxon>
        <taxon>Mycobacteriales</taxon>
        <taxon>Corynebacteriaceae</taxon>
        <taxon>Corynebacterium</taxon>
    </lineage>
</organism>
<evidence type="ECO:0000256" key="6">
    <source>
        <dbReference type="ARBA" id="ARBA00022679"/>
    </source>
</evidence>
<dbReference type="Gene3D" id="1.10.287.130">
    <property type="match status" value="1"/>
</dbReference>
<keyword evidence="11 13" id="KW-0472">Membrane</keyword>
<evidence type="ECO:0000313" key="17">
    <source>
        <dbReference type="Proteomes" id="UP000185491"/>
    </source>
</evidence>
<dbReference type="InterPro" id="IPR003661">
    <property type="entry name" value="HisK_dim/P_dom"/>
</dbReference>
<dbReference type="FunFam" id="3.30.565.10:FF:000006">
    <property type="entry name" value="Sensor histidine kinase WalK"/>
    <property type="match status" value="1"/>
</dbReference>
<dbReference type="Gene3D" id="6.10.340.10">
    <property type="match status" value="1"/>
</dbReference>
<keyword evidence="5" id="KW-0597">Phosphoprotein</keyword>
<evidence type="ECO:0000256" key="11">
    <source>
        <dbReference type="ARBA" id="ARBA00023136"/>
    </source>
</evidence>
<dbReference type="EMBL" id="CP009249">
    <property type="protein sequence ID" value="APT93610.1"/>
    <property type="molecule type" value="Genomic_DNA"/>
</dbReference>
<dbReference type="SUPFAM" id="SSF158472">
    <property type="entry name" value="HAMP domain-like"/>
    <property type="match status" value="1"/>
</dbReference>
<name>A0A1L7D663_9CORY</name>
<evidence type="ECO:0000256" key="4">
    <source>
        <dbReference type="ARBA" id="ARBA00012438"/>
    </source>
</evidence>
<protein>
    <recommendedName>
        <fullName evidence="4">histidine kinase</fullName>
        <ecNumber evidence="4">2.7.13.3</ecNumber>
    </recommendedName>
</protein>
<evidence type="ECO:0000256" key="1">
    <source>
        <dbReference type="ARBA" id="ARBA00000085"/>
    </source>
</evidence>
<keyword evidence="10" id="KW-0902">Two-component regulatory system</keyword>
<dbReference type="Gene3D" id="3.30.565.10">
    <property type="entry name" value="Histidine kinase-like ATPase, C-terminal domain"/>
    <property type="match status" value="1"/>
</dbReference>
<dbReference type="STRING" id="161895.CPHO_02330"/>
<keyword evidence="6" id="KW-0808">Transferase</keyword>
<dbReference type="Pfam" id="PF00672">
    <property type="entry name" value="HAMP"/>
    <property type="match status" value="1"/>
</dbReference>
<evidence type="ECO:0000256" key="5">
    <source>
        <dbReference type="ARBA" id="ARBA00022553"/>
    </source>
</evidence>
<evidence type="ECO:0000256" key="10">
    <source>
        <dbReference type="ARBA" id="ARBA00023012"/>
    </source>
</evidence>
<evidence type="ECO:0000256" key="3">
    <source>
        <dbReference type="ARBA" id="ARBA00004236"/>
    </source>
</evidence>
<dbReference type="CDD" id="cd06225">
    <property type="entry name" value="HAMP"/>
    <property type="match status" value="1"/>
</dbReference>
<dbReference type="CDD" id="cd00075">
    <property type="entry name" value="HATPase"/>
    <property type="match status" value="1"/>
</dbReference>
<gene>
    <name evidence="16" type="ORF">CPHO_02330</name>
</gene>
<evidence type="ECO:0000256" key="7">
    <source>
        <dbReference type="ARBA" id="ARBA00022692"/>
    </source>
</evidence>
<comment type="catalytic activity">
    <reaction evidence="1">
        <text>ATP + protein L-histidine = ADP + protein N-phospho-L-histidine.</text>
        <dbReference type="EC" id="2.7.13.3"/>
    </reaction>
</comment>
<dbReference type="GO" id="GO:0005886">
    <property type="term" value="C:plasma membrane"/>
    <property type="evidence" value="ECO:0007669"/>
    <property type="project" value="UniProtKB-SubCell"/>
</dbReference>
<feature type="coiled-coil region" evidence="12">
    <location>
        <begin position="228"/>
        <end position="255"/>
    </location>
</feature>
<dbReference type="Proteomes" id="UP000185491">
    <property type="component" value="Chromosome"/>
</dbReference>
<comment type="subcellular location">
    <subcellularLocation>
        <location evidence="3">Cell membrane</location>
    </subcellularLocation>
</comment>
<keyword evidence="7 13" id="KW-0812">Transmembrane</keyword>
<evidence type="ECO:0000256" key="2">
    <source>
        <dbReference type="ARBA" id="ARBA00001968"/>
    </source>
</evidence>
<keyword evidence="17" id="KW-1185">Reference proteome</keyword>
<evidence type="ECO:0000256" key="8">
    <source>
        <dbReference type="ARBA" id="ARBA00022777"/>
    </source>
</evidence>
<dbReference type="InterPro" id="IPR004358">
    <property type="entry name" value="Sig_transdc_His_kin-like_C"/>
</dbReference>
<dbReference type="InterPro" id="IPR050428">
    <property type="entry name" value="TCS_sensor_his_kinase"/>
</dbReference>
<dbReference type="SMART" id="SM00388">
    <property type="entry name" value="HisKA"/>
    <property type="match status" value="1"/>
</dbReference>
<dbReference type="SMART" id="SM00387">
    <property type="entry name" value="HATPase_c"/>
    <property type="match status" value="1"/>
</dbReference>
<evidence type="ECO:0000313" key="16">
    <source>
        <dbReference type="EMBL" id="APT93610.1"/>
    </source>
</evidence>
<keyword evidence="8 16" id="KW-0418">Kinase</keyword>
<dbReference type="Pfam" id="PF00512">
    <property type="entry name" value="HisKA"/>
    <property type="match status" value="1"/>
</dbReference>
<dbReference type="GO" id="GO:0000155">
    <property type="term" value="F:phosphorelay sensor kinase activity"/>
    <property type="evidence" value="ECO:0007669"/>
    <property type="project" value="InterPro"/>
</dbReference>
<dbReference type="GO" id="GO:0005509">
    <property type="term" value="F:calcium ion binding"/>
    <property type="evidence" value="ECO:0007669"/>
    <property type="project" value="UniProtKB-ARBA"/>
</dbReference>
<dbReference type="PANTHER" id="PTHR45436">
    <property type="entry name" value="SENSOR HISTIDINE KINASE YKOH"/>
    <property type="match status" value="1"/>
</dbReference>
<evidence type="ECO:0000259" key="15">
    <source>
        <dbReference type="PROSITE" id="PS50885"/>
    </source>
</evidence>
<feature type="transmembrane region" description="Helical" evidence="13">
    <location>
        <begin position="167"/>
        <end position="188"/>
    </location>
</feature>
<feature type="domain" description="Histidine kinase" evidence="14">
    <location>
        <begin position="258"/>
        <end position="470"/>
    </location>
</feature>
<evidence type="ECO:0000259" key="14">
    <source>
        <dbReference type="PROSITE" id="PS50109"/>
    </source>
</evidence>
<dbReference type="CDD" id="cd00082">
    <property type="entry name" value="HisKA"/>
    <property type="match status" value="1"/>
</dbReference>
<keyword evidence="9 13" id="KW-1133">Transmembrane helix</keyword>
<dbReference type="PROSITE" id="PS50109">
    <property type="entry name" value="HIS_KIN"/>
    <property type="match status" value="1"/>
</dbReference>
<comment type="cofactor">
    <cofactor evidence="2">
        <name>a divalent metal cation</name>
        <dbReference type="ChEBI" id="CHEBI:60240"/>
    </cofactor>
</comment>
<dbReference type="Pfam" id="PF02518">
    <property type="entry name" value="HATPase_c"/>
    <property type="match status" value="1"/>
</dbReference>
<sequence>MRTARERATGTRNVFPRALPLRHSLLLILVTVSFLGLLSSAFAVNVVMRQVIYGQVDKDLVNAARGWARSEELYGEDVTRYPPTDYSIISYRENGAVKYFNIEPNSVPKVADLVVGGAPQTVAAVTGDGPFSEKTGEWRAVAAEYKGTIIVVAKQVKRENTQLNGLATMQIFISLAVAVLVFLVGLSVSRRALKPLREVERTAARIADGDLGERVPHWPEHTEVGQLSRALNSMIERLQESVENAQSKEEQMRRFVGDASHELRTPLTSLRGYTELYQSGAMPDADKAMSIIDAESKRMSVLVEDLLALTNAEDNRPEYTTVDMLELVLNVGATARGAFPDRCVEVVNKAGSIPLVSGQADRLHRVFLNLVANGLKHGGPEASVAIELRRDAHNVYVDVIDDGAGMPPEVAAHIFERFYRADESRTRDTGGSGLGLAISKTLVEQHDGQLSVNSVEGKGSTFTVSLPALSD</sequence>